<dbReference type="Pfam" id="PF00659">
    <property type="entry name" value="POLO_box"/>
    <property type="match status" value="2"/>
</dbReference>
<dbReference type="InterPro" id="IPR017441">
    <property type="entry name" value="Protein_kinase_ATP_BS"/>
</dbReference>
<dbReference type="InterPro" id="IPR033695">
    <property type="entry name" value="POLO_box_2"/>
</dbReference>
<feature type="domain" description="POLO box" evidence="14">
    <location>
        <begin position="995"/>
        <end position="1077"/>
    </location>
</feature>
<dbReference type="PROSITE" id="PS50078">
    <property type="entry name" value="POLO_BOX"/>
    <property type="match status" value="2"/>
</dbReference>
<evidence type="ECO:0000259" key="14">
    <source>
        <dbReference type="PROSITE" id="PS50078"/>
    </source>
</evidence>
<organism evidence="15 17">
    <name type="scientific">Didymodactylos carnosus</name>
    <dbReference type="NCBI Taxonomy" id="1234261"/>
    <lineage>
        <taxon>Eukaryota</taxon>
        <taxon>Metazoa</taxon>
        <taxon>Spiralia</taxon>
        <taxon>Gnathifera</taxon>
        <taxon>Rotifera</taxon>
        <taxon>Eurotatoria</taxon>
        <taxon>Bdelloidea</taxon>
        <taxon>Philodinida</taxon>
        <taxon>Philodinidae</taxon>
        <taxon>Didymodactylos</taxon>
    </lineage>
</organism>
<proteinExistence type="inferred from homology"/>
<dbReference type="SMART" id="SM00365">
    <property type="entry name" value="LRR_SD22"/>
    <property type="match status" value="4"/>
</dbReference>
<evidence type="ECO:0000256" key="4">
    <source>
        <dbReference type="ARBA" id="ARBA00022737"/>
    </source>
</evidence>
<dbReference type="PROSITE" id="PS51450">
    <property type="entry name" value="LRR"/>
    <property type="match status" value="4"/>
</dbReference>
<keyword evidence="3 11" id="KW-0808">Transferase</keyword>
<evidence type="ECO:0000256" key="6">
    <source>
        <dbReference type="ARBA" id="ARBA00022777"/>
    </source>
</evidence>
<dbReference type="PROSITE" id="PS00108">
    <property type="entry name" value="PROTEIN_KINASE_ST"/>
    <property type="match status" value="1"/>
</dbReference>
<dbReference type="PROSITE" id="PS50011">
    <property type="entry name" value="PROTEIN_KINASE_DOM"/>
    <property type="match status" value="1"/>
</dbReference>
<dbReference type="Proteomes" id="UP000681722">
    <property type="component" value="Unassembled WGS sequence"/>
</dbReference>
<dbReference type="Gene3D" id="3.80.10.10">
    <property type="entry name" value="Ribonuclease Inhibitor"/>
    <property type="match status" value="2"/>
</dbReference>
<dbReference type="AlphaFoldDB" id="A0A814GC04"/>
<sequence>MPSCEIVNQFQTSTTVDNMNYPRMTKEFIKKHCKDNKLYQTPYLNDVLYLHFKGFSKIENLDEYVGLKCLWLESNGITRIENLDNQLELRCLYLHQNLINEIENLDHLQYLDTINLSNNYIKKITNLACLPRLNSVYLSHNKLETAEDIEHLKDCKSLSVVDLSHNHIDDVDVAEVFKEMENLSPMALLALRVLNLLGNPVIKDIKDYRRTLILGCKNLTYLDDRPVFPRDRACAEAWAQGGREAEREERQRWENSEKRRTADSLNNLMVMRRHFLGDRGESTNDIDESEQELAGETTDTTVIVRNDDGVDSSDEEEIPALEDVPNDDQMEQVEEEGKENNQQQTTKKEDDSSDDNRLVSVVSPSSINVQEDHSFEKGVNNEDDIPYICAPLQNVITSSSFDSMFRSAKQEEKPRRLKIVEMDDNENKNAENGKKSIRNNNSKNNSFTPIMEVTKDEFNIPSVIIDPKTRIQYAKGKFLGKGGFARCYELVDLASGQAFAGKVVPKSMLVKQHQREKMTQEVTIHQSLSHKHIVQFIAYFEDENNVYIILELCRRRSLMELHRRRKTVTEPETRYFVKQIVEACIYLHDKRIIHRDLKLGNLFLNDQMEVKIGDFGLATRIESESDRKRTLCGTPNYIAPEVINKKGHSYQVDVWSLGCILYTLLLGKPPFETSSLKDTYSKIRKNDYIIPENKIQREAVALIQRCLRPEPFDRPTMSQIYIDQFFAGFTPQTLPTSVCTVAPRYSTLPTVMNNQQSSIIQQQQLQQHQAQRRPFTEQQQNEQAMIALRHQQLQTMPTPIPMPERPNDIHGACGANLRQVPNQTDIVLSNQMARQLTGLDGAYANLINEEINDDLNLAIDLQRQLNHLIEAKPNELQTKREDEAEDPASAPMLWISKWVDYSDKYGLGYQLCDDSVGVLFNDSTRLIMTAGGAENLQYIDRDGVEHLCTMKDYSDTLKKKVTLLKYFTSYMDEHLLKAGASHAPRPGDELSRLPFVKTWFRTRNAIVFYLSNGTLQINFFQDHTKVVLCPLMSAVTYINEHREIRTYRLQLLERYGCTKQLYTRVKYAKSMIDRILTAKTNQNRLH</sequence>
<evidence type="ECO:0000256" key="11">
    <source>
        <dbReference type="RuleBase" id="RU361162"/>
    </source>
</evidence>
<protein>
    <recommendedName>
        <fullName evidence="11">Serine/threonine-protein kinase PLK</fullName>
        <ecNumber evidence="11">2.7.11.21</ecNumber>
    </recommendedName>
    <alternativeName>
        <fullName evidence="11">Polo-like kinase</fullName>
    </alternativeName>
</protein>
<dbReference type="GO" id="GO:0000776">
    <property type="term" value="C:kinetochore"/>
    <property type="evidence" value="ECO:0007669"/>
    <property type="project" value="TreeGrafter"/>
</dbReference>
<dbReference type="FunFam" id="1.10.510.10:FF:000571">
    <property type="entry name" value="Maternal embryonic leucine zipper kinase"/>
    <property type="match status" value="1"/>
</dbReference>
<feature type="region of interest" description="Disordered" evidence="12">
    <location>
        <begin position="240"/>
        <end position="260"/>
    </location>
</feature>
<dbReference type="InterPro" id="IPR000959">
    <property type="entry name" value="POLO_box_dom"/>
</dbReference>
<dbReference type="InterPro" id="IPR001611">
    <property type="entry name" value="Leu-rich_rpt"/>
</dbReference>
<dbReference type="InterPro" id="IPR033701">
    <property type="entry name" value="POLO_box_1"/>
</dbReference>
<dbReference type="InterPro" id="IPR000719">
    <property type="entry name" value="Prot_kinase_dom"/>
</dbReference>
<evidence type="ECO:0000313" key="16">
    <source>
        <dbReference type="EMBL" id="CAF3766798.1"/>
    </source>
</evidence>
<accession>A0A814GC04</accession>
<dbReference type="PROSITE" id="PS00107">
    <property type="entry name" value="PROTEIN_KINASE_ATP"/>
    <property type="match status" value="1"/>
</dbReference>
<dbReference type="GO" id="GO:0007052">
    <property type="term" value="P:mitotic spindle organization"/>
    <property type="evidence" value="ECO:0007669"/>
    <property type="project" value="TreeGrafter"/>
</dbReference>
<name>A0A814GC04_9BILA</name>
<evidence type="ECO:0000259" key="13">
    <source>
        <dbReference type="PROSITE" id="PS50011"/>
    </source>
</evidence>
<keyword evidence="1 11" id="KW-0723">Serine/threonine-protein kinase</keyword>
<evidence type="ECO:0000313" key="17">
    <source>
        <dbReference type="Proteomes" id="UP000663829"/>
    </source>
</evidence>
<feature type="region of interest" description="Disordered" evidence="12">
    <location>
        <begin position="279"/>
        <end position="364"/>
    </location>
</feature>
<comment type="similarity">
    <text evidence="11">Belongs to the protein kinase superfamily. Ser/Thr protein kinase family. CDC5/Polo subfamily.</text>
</comment>
<dbReference type="Pfam" id="PF14580">
    <property type="entry name" value="LRR_9"/>
    <property type="match status" value="1"/>
</dbReference>
<evidence type="ECO:0000256" key="2">
    <source>
        <dbReference type="ARBA" id="ARBA00022614"/>
    </source>
</evidence>
<feature type="domain" description="POLO box" evidence="14">
    <location>
        <begin position="894"/>
        <end position="973"/>
    </location>
</feature>
<comment type="catalytic activity">
    <reaction evidence="8 11">
        <text>L-threonyl-[protein] + ATP = O-phospho-L-threonyl-[protein] + ADP + H(+)</text>
        <dbReference type="Rhea" id="RHEA:46608"/>
        <dbReference type="Rhea" id="RHEA-COMP:11060"/>
        <dbReference type="Rhea" id="RHEA-COMP:11605"/>
        <dbReference type="ChEBI" id="CHEBI:15378"/>
        <dbReference type="ChEBI" id="CHEBI:30013"/>
        <dbReference type="ChEBI" id="CHEBI:30616"/>
        <dbReference type="ChEBI" id="CHEBI:61977"/>
        <dbReference type="ChEBI" id="CHEBI:456216"/>
        <dbReference type="EC" id="2.7.11.21"/>
    </reaction>
</comment>
<keyword evidence="7 10" id="KW-0067">ATP-binding</keyword>
<dbReference type="Pfam" id="PF00069">
    <property type="entry name" value="Pkinase"/>
    <property type="match status" value="1"/>
</dbReference>
<dbReference type="EC" id="2.7.11.21" evidence="11"/>
<dbReference type="SUPFAM" id="SSF52075">
    <property type="entry name" value="Outer arm dynein light chain 1"/>
    <property type="match status" value="1"/>
</dbReference>
<keyword evidence="5 10" id="KW-0547">Nucleotide-binding</keyword>
<keyword evidence="6 11" id="KW-0418">Kinase</keyword>
<dbReference type="GO" id="GO:0005737">
    <property type="term" value="C:cytoplasm"/>
    <property type="evidence" value="ECO:0007669"/>
    <property type="project" value="TreeGrafter"/>
</dbReference>
<feature type="compositionally biased region" description="Acidic residues" evidence="12">
    <location>
        <begin position="284"/>
        <end position="293"/>
    </location>
</feature>
<dbReference type="OrthoDB" id="1904536at2759"/>
<feature type="compositionally biased region" description="Basic and acidic residues" evidence="12">
    <location>
        <begin position="243"/>
        <end position="260"/>
    </location>
</feature>
<feature type="compositionally biased region" description="Basic and acidic residues" evidence="12">
    <location>
        <begin position="346"/>
        <end position="357"/>
    </location>
</feature>
<dbReference type="EMBL" id="CAJOBC010003095">
    <property type="protein sequence ID" value="CAF3766798.1"/>
    <property type="molecule type" value="Genomic_DNA"/>
</dbReference>
<feature type="binding site" evidence="10">
    <location>
        <position position="502"/>
    </location>
    <ligand>
        <name>ATP</name>
        <dbReference type="ChEBI" id="CHEBI:30616"/>
    </ligand>
</feature>
<dbReference type="InterPro" id="IPR011009">
    <property type="entry name" value="Kinase-like_dom_sf"/>
</dbReference>
<keyword evidence="4" id="KW-0677">Repeat</keyword>
<evidence type="ECO:0000256" key="7">
    <source>
        <dbReference type="ARBA" id="ARBA00022840"/>
    </source>
</evidence>
<dbReference type="GO" id="GO:0005813">
    <property type="term" value="C:centrosome"/>
    <property type="evidence" value="ECO:0007669"/>
    <property type="project" value="TreeGrafter"/>
</dbReference>
<dbReference type="GO" id="GO:0000922">
    <property type="term" value="C:spindle pole"/>
    <property type="evidence" value="ECO:0007669"/>
    <property type="project" value="TreeGrafter"/>
</dbReference>
<dbReference type="InterPro" id="IPR036947">
    <property type="entry name" value="POLO_box_dom_sf"/>
</dbReference>
<dbReference type="FunFam" id="3.30.1120.30:FF:000003">
    <property type="entry name" value="Serine/threonine-protein kinase PLK"/>
    <property type="match status" value="1"/>
</dbReference>
<dbReference type="Gene3D" id="3.30.200.20">
    <property type="entry name" value="Phosphorylase Kinase, domain 1"/>
    <property type="match status" value="1"/>
</dbReference>
<dbReference type="CDD" id="cd13118">
    <property type="entry name" value="POLO_box_1"/>
    <property type="match status" value="1"/>
</dbReference>
<dbReference type="SUPFAM" id="SSF56112">
    <property type="entry name" value="Protein kinase-like (PK-like)"/>
    <property type="match status" value="1"/>
</dbReference>
<evidence type="ECO:0000256" key="5">
    <source>
        <dbReference type="ARBA" id="ARBA00022741"/>
    </source>
</evidence>
<evidence type="ECO:0000313" key="15">
    <source>
        <dbReference type="EMBL" id="CAF0995106.1"/>
    </source>
</evidence>
<evidence type="ECO:0000256" key="9">
    <source>
        <dbReference type="ARBA" id="ARBA00048347"/>
    </source>
</evidence>
<dbReference type="GO" id="GO:0005634">
    <property type="term" value="C:nucleus"/>
    <property type="evidence" value="ECO:0007669"/>
    <property type="project" value="TreeGrafter"/>
</dbReference>
<dbReference type="SUPFAM" id="SSF82615">
    <property type="entry name" value="Polo-box domain"/>
    <property type="match status" value="2"/>
</dbReference>
<evidence type="ECO:0000256" key="3">
    <source>
        <dbReference type="ARBA" id="ARBA00022679"/>
    </source>
</evidence>
<dbReference type="CDD" id="cd14099">
    <property type="entry name" value="STKc_PLK"/>
    <property type="match status" value="1"/>
</dbReference>
<feature type="compositionally biased region" description="Acidic residues" evidence="12">
    <location>
        <begin position="309"/>
        <end position="337"/>
    </location>
</feature>
<dbReference type="PANTHER" id="PTHR24345">
    <property type="entry name" value="SERINE/THREONINE-PROTEIN KINASE PLK"/>
    <property type="match status" value="1"/>
</dbReference>
<reference evidence="15" key="1">
    <citation type="submission" date="2021-02" db="EMBL/GenBank/DDBJ databases">
        <authorList>
            <person name="Nowell W R."/>
        </authorList>
    </citation>
    <scope>NUCLEOTIDE SEQUENCE</scope>
</reference>
<dbReference type="InterPro" id="IPR032675">
    <property type="entry name" value="LRR_dom_sf"/>
</dbReference>
<keyword evidence="17" id="KW-1185">Reference proteome</keyword>
<dbReference type="CDD" id="cd13117">
    <property type="entry name" value="POLO_box_2"/>
    <property type="match status" value="1"/>
</dbReference>
<dbReference type="InterPro" id="IPR008271">
    <property type="entry name" value="Ser/Thr_kinase_AS"/>
</dbReference>
<dbReference type="FunFam" id="3.80.10.10:FF:000166">
    <property type="entry name" value="Dynein assembly factor 1, axonemal"/>
    <property type="match status" value="1"/>
</dbReference>
<dbReference type="SMART" id="SM00220">
    <property type="entry name" value="S_TKc"/>
    <property type="match status" value="1"/>
</dbReference>
<evidence type="ECO:0000256" key="12">
    <source>
        <dbReference type="SAM" id="MobiDB-lite"/>
    </source>
</evidence>
<dbReference type="PANTHER" id="PTHR24345:SF93">
    <property type="entry name" value="SERINE_THREONINE-PROTEIN KINASE PLK1"/>
    <property type="match status" value="1"/>
</dbReference>
<evidence type="ECO:0000256" key="8">
    <source>
        <dbReference type="ARBA" id="ARBA00047802"/>
    </source>
</evidence>
<keyword evidence="2" id="KW-0433">Leucine-rich repeat</keyword>
<feature type="region of interest" description="Disordered" evidence="12">
    <location>
        <begin position="424"/>
        <end position="445"/>
    </location>
</feature>
<evidence type="ECO:0000256" key="10">
    <source>
        <dbReference type="PROSITE-ProRule" id="PRU10141"/>
    </source>
</evidence>
<comment type="caution">
    <text evidence="15">The sequence shown here is derived from an EMBL/GenBank/DDBJ whole genome shotgun (WGS) entry which is preliminary data.</text>
</comment>
<dbReference type="GO" id="GO:0004674">
    <property type="term" value="F:protein serine/threonine kinase activity"/>
    <property type="evidence" value="ECO:0007669"/>
    <property type="project" value="UniProtKB-KW"/>
</dbReference>
<feature type="domain" description="Protein kinase" evidence="13">
    <location>
        <begin position="473"/>
        <end position="726"/>
    </location>
</feature>
<comment type="catalytic activity">
    <reaction evidence="9">
        <text>L-seryl-[protein] + ATP = O-phospho-L-seryl-[protein] + ADP + H(+)</text>
        <dbReference type="Rhea" id="RHEA:17989"/>
        <dbReference type="Rhea" id="RHEA-COMP:9863"/>
        <dbReference type="Rhea" id="RHEA-COMP:11604"/>
        <dbReference type="ChEBI" id="CHEBI:15378"/>
        <dbReference type="ChEBI" id="CHEBI:29999"/>
        <dbReference type="ChEBI" id="CHEBI:30616"/>
        <dbReference type="ChEBI" id="CHEBI:83421"/>
        <dbReference type="ChEBI" id="CHEBI:456216"/>
        <dbReference type="EC" id="2.7.11.21"/>
    </reaction>
</comment>
<dbReference type="FunFam" id="3.30.200.20:FF:000284">
    <property type="entry name" value="Serine/threonine-protein kinase PLK"/>
    <property type="match status" value="1"/>
</dbReference>
<evidence type="ECO:0000256" key="1">
    <source>
        <dbReference type="ARBA" id="ARBA00022527"/>
    </source>
</evidence>
<dbReference type="Gene3D" id="3.30.1120.30">
    <property type="entry name" value="POLO box domain"/>
    <property type="match status" value="2"/>
</dbReference>
<dbReference type="Proteomes" id="UP000663829">
    <property type="component" value="Unassembled WGS sequence"/>
</dbReference>
<gene>
    <name evidence="15" type="ORF">GPM918_LOCUS13458</name>
    <name evidence="16" type="ORF">SRO942_LOCUS13458</name>
</gene>
<feature type="compositionally biased region" description="Basic and acidic residues" evidence="12">
    <location>
        <begin position="424"/>
        <end position="434"/>
    </location>
</feature>
<dbReference type="EMBL" id="CAJNOQ010003095">
    <property type="protein sequence ID" value="CAF0995106.1"/>
    <property type="molecule type" value="Genomic_DNA"/>
</dbReference>
<dbReference type="Gene3D" id="1.10.510.10">
    <property type="entry name" value="Transferase(Phosphotransferase) domain 1"/>
    <property type="match status" value="1"/>
</dbReference>
<dbReference type="GO" id="GO:0005524">
    <property type="term" value="F:ATP binding"/>
    <property type="evidence" value="ECO:0007669"/>
    <property type="project" value="UniProtKB-UniRule"/>
</dbReference>